<dbReference type="InterPro" id="IPR006070">
    <property type="entry name" value="Sua5-like_dom"/>
</dbReference>
<dbReference type="GO" id="GO:0002949">
    <property type="term" value="P:tRNA threonylcarbamoyladenosine modification"/>
    <property type="evidence" value="ECO:0007669"/>
    <property type="project" value="UniProtKB-UniRule"/>
</dbReference>
<evidence type="ECO:0000259" key="10">
    <source>
        <dbReference type="PROSITE" id="PS51163"/>
    </source>
</evidence>
<dbReference type="PANTHER" id="PTHR17490:SF18">
    <property type="entry name" value="THREONYLCARBAMOYL-AMP SYNTHASE"/>
    <property type="match status" value="1"/>
</dbReference>
<dbReference type="GO" id="GO:0003725">
    <property type="term" value="F:double-stranded RNA binding"/>
    <property type="evidence" value="ECO:0007669"/>
    <property type="project" value="InterPro"/>
</dbReference>
<keyword evidence="5 9" id="KW-0548">Nucleotidyltransferase</keyword>
<evidence type="ECO:0000256" key="1">
    <source>
        <dbReference type="ARBA" id="ARBA00004496"/>
    </source>
</evidence>
<dbReference type="EC" id="2.7.7.87" evidence="9"/>
<dbReference type="NCBIfam" id="TIGR00057">
    <property type="entry name" value="L-threonylcarbamoyladenylate synthase"/>
    <property type="match status" value="1"/>
</dbReference>
<comment type="caution">
    <text evidence="11">The sequence shown here is derived from an EMBL/GenBank/DDBJ whole genome shotgun (WGS) entry which is preliminary data.</text>
</comment>
<keyword evidence="2 9" id="KW-0963">Cytoplasm</keyword>
<evidence type="ECO:0000256" key="2">
    <source>
        <dbReference type="ARBA" id="ARBA00022490"/>
    </source>
</evidence>
<evidence type="ECO:0000256" key="5">
    <source>
        <dbReference type="ARBA" id="ARBA00022695"/>
    </source>
</evidence>
<protein>
    <recommendedName>
        <fullName evidence="9">Threonylcarbamoyl-AMP synthase</fullName>
        <shortName evidence="9">TC-AMP synthase</shortName>
        <ecNumber evidence="9">2.7.7.87</ecNumber>
    </recommendedName>
    <alternativeName>
        <fullName evidence="9">L-threonylcarbamoyladenylate synthase</fullName>
    </alternativeName>
    <alternativeName>
        <fullName evidence="9">t(6)A37 threonylcarbamoyladenosine biosynthesis protein TsaC</fullName>
    </alternativeName>
    <alternativeName>
        <fullName evidence="9">tRNA threonylcarbamoyladenosine biosynthesis protein TsaC</fullName>
    </alternativeName>
</protein>
<comment type="function">
    <text evidence="9">Required for the formation of a threonylcarbamoyl group on adenosine at position 37 (t(6)A37) in tRNAs that read codons beginning with adenine. Catalyzes the conversion of L-threonine, HCO(3)(-)/CO(2) and ATP to give threonylcarbamoyl-AMP (TC-AMP) as the acyladenylate intermediate, with the release of diphosphate.</text>
</comment>
<dbReference type="GO" id="GO:0005524">
    <property type="term" value="F:ATP binding"/>
    <property type="evidence" value="ECO:0007669"/>
    <property type="project" value="UniProtKB-UniRule"/>
</dbReference>
<keyword evidence="6 9" id="KW-0547">Nucleotide-binding</keyword>
<dbReference type="Proteomes" id="UP000474778">
    <property type="component" value="Unassembled WGS sequence"/>
</dbReference>
<dbReference type="PANTHER" id="PTHR17490">
    <property type="entry name" value="SUA5"/>
    <property type="match status" value="1"/>
</dbReference>
<evidence type="ECO:0000256" key="3">
    <source>
        <dbReference type="ARBA" id="ARBA00022679"/>
    </source>
</evidence>
<comment type="similarity">
    <text evidence="9">Belongs to the SUA5 family. TsaC subfamily.</text>
</comment>
<keyword evidence="4 9" id="KW-0819">tRNA processing</keyword>
<dbReference type="EMBL" id="WRPA01000017">
    <property type="protein sequence ID" value="MXR70239.1"/>
    <property type="molecule type" value="Genomic_DNA"/>
</dbReference>
<dbReference type="Gene3D" id="3.90.870.10">
    <property type="entry name" value="DHBP synthase"/>
    <property type="match status" value="1"/>
</dbReference>
<evidence type="ECO:0000313" key="11">
    <source>
        <dbReference type="EMBL" id="MXR70239.1"/>
    </source>
</evidence>
<keyword evidence="3 9" id="KW-0808">Transferase</keyword>
<dbReference type="PROSITE" id="PS51163">
    <property type="entry name" value="YRDC"/>
    <property type="match status" value="1"/>
</dbReference>
<accession>A0A6L7I100</accession>
<dbReference type="InterPro" id="IPR017945">
    <property type="entry name" value="DHBP_synth_RibB-like_a/b_dom"/>
</dbReference>
<proteinExistence type="inferred from homology"/>
<dbReference type="SUPFAM" id="SSF55821">
    <property type="entry name" value="YrdC/RibB"/>
    <property type="match status" value="1"/>
</dbReference>
<dbReference type="GO" id="GO:0006450">
    <property type="term" value="P:regulation of translational fidelity"/>
    <property type="evidence" value="ECO:0007669"/>
    <property type="project" value="TreeGrafter"/>
</dbReference>
<sequence length="185" mass="19812">MLQQDPAALVETVLQGGVIAYPTEAVYGLGCDPDNDEAIQKLLDLKQRPWQKGLILVASDFNQLTPYIDSSVLTEAQLQSAFDKWPGPFTFIMPKRPGLSSLLSGQFDSLAVRVSNHPGVQALCQALGKPIVSTSANLTGEEPALTPEEVNRQFDGKIDGLVAGSLGVEPKPSTIIDVISGKILR</sequence>
<gene>
    <name evidence="9" type="primary">tsaC</name>
    <name evidence="11" type="ORF">GNT65_16400</name>
</gene>
<evidence type="ECO:0000256" key="6">
    <source>
        <dbReference type="ARBA" id="ARBA00022741"/>
    </source>
</evidence>
<evidence type="ECO:0000256" key="9">
    <source>
        <dbReference type="HAMAP-Rule" id="MF_01852"/>
    </source>
</evidence>
<keyword evidence="12" id="KW-1185">Reference proteome</keyword>
<dbReference type="GO" id="GO:0000049">
    <property type="term" value="F:tRNA binding"/>
    <property type="evidence" value="ECO:0007669"/>
    <property type="project" value="TreeGrafter"/>
</dbReference>
<dbReference type="GO" id="GO:0061710">
    <property type="term" value="F:L-threonylcarbamoyladenylate synthase"/>
    <property type="evidence" value="ECO:0007669"/>
    <property type="project" value="UniProtKB-EC"/>
</dbReference>
<dbReference type="FunFam" id="3.90.870.10:FF:000004">
    <property type="entry name" value="Threonylcarbamoyl-AMP synthase"/>
    <property type="match status" value="1"/>
</dbReference>
<comment type="catalytic activity">
    <reaction evidence="8 9">
        <text>L-threonine + hydrogencarbonate + ATP = L-threonylcarbamoyladenylate + diphosphate + H2O</text>
        <dbReference type="Rhea" id="RHEA:36407"/>
        <dbReference type="ChEBI" id="CHEBI:15377"/>
        <dbReference type="ChEBI" id="CHEBI:17544"/>
        <dbReference type="ChEBI" id="CHEBI:30616"/>
        <dbReference type="ChEBI" id="CHEBI:33019"/>
        <dbReference type="ChEBI" id="CHEBI:57926"/>
        <dbReference type="ChEBI" id="CHEBI:73682"/>
        <dbReference type="EC" id="2.7.7.87"/>
    </reaction>
</comment>
<dbReference type="AlphaFoldDB" id="A0A6L7I100"/>
<keyword evidence="7 9" id="KW-0067">ATP-binding</keyword>
<dbReference type="GO" id="GO:0005737">
    <property type="term" value="C:cytoplasm"/>
    <property type="evidence" value="ECO:0007669"/>
    <property type="project" value="UniProtKB-SubCell"/>
</dbReference>
<comment type="subcellular location">
    <subcellularLocation>
        <location evidence="1 9">Cytoplasm</location>
    </subcellularLocation>
</comment>
<organism evidence="11 12">
    <name type="scientific">Shewanella insulae</name>
    <dbReference type="NCBI Taxonomy" id="2681496"/>
    <lineage>
        <taxon>Bacteria</taxon>
        <taxon>Pseudomonadati</taxon>
        <taxon>Pseudomonadota</taxon>
        <taxon>Gammaproteobacteria</taxon>
        <taxon>Alteromonadales</taxon>
        <taxon>Shewanellaceae</taxon>
        <taxon>Shewanella</taxon>
    </lineage>
</organism>
<evidence type="ECO:0000256" key="7">
    <source>
        <dbReference type="ARBA" id="ARBA00022840"/>
    </source>
</evidence>
<dbReference type="InterPro" id="IPR023535">
    <property type="entry name" value="TC-AMP_synthase"/>
</dbReference>
<reference evidence="11 12" key="1">
    <citation type="submission" date="2019-12" db="EMBL/GenBank/DDBJ databases">
        <title>Shewanella insulae sp. nov., isolated from a tidal flat.</title>
        <authorList>
            <person name="Yoon J.-H."/>
        </authorList>
    </citation>
    <scope>NUCLEOTIDE SEQUENCE [LARGE SCALE GENOMIC DNA]</scope>
    <source>
        <strain evidence="11 12">JBTF-M18</strain>
    </source>
</reference>
<dbReference type="Pfam" id="PF01300">
    <property type="entry name" value="Sua5_yciO_yrdC"/>
    <property type="match status" value="1"/>
</dbReference>
<dbReference type="InterPro" id="IPR050156">
    <property type="entry name" value="TC-AMP_synthase_SUA5"/>
</dbReference>
<dbReference type="RefSeq" id="WP_160798145.1">
    <property type="nucleotide sequence ID" value="NZ_CANMWR010000032.1"/>
</dbReference>
<evidence type="ECO:0000256" key="4">
    <source>
        <dbReference type="ARBA" id="ARBA00022694"/>
    </source>
</evidence>
<dbReference type="HAMAP" id="MF_01852">
    <property type="entry name" value="TsaC"/>
    <property type="match status" value="1"/>
</dbReference>
<name>A0A6L7I100_9GAMM</name>
<evidence type="ECO:0000256" key="8">
    <source>
        <dbReference type="ARBA" id="ARBA00048366"/>
    </source>
</evidence>
<evidence type="ECO:0000313" key="12">
    <source>
        <dbReference type="Proteomes" id="UP000474778"/>
    </source>
</evidence>
<feature type="domain" description="YrdC-like" evidence="10">
    <location>
        <begin position="3"/>
        <end position="185"/>
    </location>
</feature>